<gene>
    <name evidence="2" type="ORF">VFH_I002480</name>
</gene>
<evidence type="ECO:0000256" key="1">
    <source>
        <dbReference type="SAM" id="MobiDB-lite"/>
    </source>
</evidence>
<dbReference type="EMBL" id="OX451735">
    <property type="protein sequence ID" value="CAI8591678.1"/>
    <property type="molecule type" value="Genomic_DNA"/>
</dbReference>
<dbReference type="AlphaFoldDB" id="A0AAV0Z2Q4"/>
<dbReference type="Proteomes" id="UP001157006">
    <property type="component" value="Chromosome 1S"/>
</dbReference>
<feature type="compositionally biased region" description="Low complexity" evidence="1">
    <location>
        <begin position="192"/>
        <end position="208"/>
    </location>
</feature>
<accession>A0AAV0Z2Q4</accession>
<name>A0AAV0Z2Q4_VICFA</name>
<evidence type="ECO:0000313" key="2">
    <source>
        <dbReference type="EMBL" id="CAI8591678.1"/>
    </source>
</evidence>
<evidence type="ECO:0000313" key="3">
    <source>
        <dbReference type="Proteomes" id="UP001157006"/>
    </source>
</evidence>
<proteinExistence type="predicted"/>
<organism evidence="2 3">
    <name type="scientific">Vicia faba</name>
    <name type="common">Broad bean</name>
    <name type="synonym">Faba vulgaris</name>
    <dbReference type="NCBI Taxonomy" id="3906"/>
    <lineage>
        <taxon>Eukaryota</taxon>
        <taxon>Viridiplantae</taxon>
        <taxon>Streptophyta</taxon>
        <taxon>Embryophyta</taxon>
        <taxon>Tracheophyta</taxon>
        <taxon>Spermatophyta</taxon>
        <taxon>Magnoliopsida</taxon>
        <taxon>eudicotyledons</taxon>
        <taxon>Gunneridae</taxon>
        <taxon>Pentapetalae</taxon>
        <taxon>rosids</taxon>
        <taxon>fabids</taxon>
        <taxon>Fabales</taxon>
        <taxon>Fabaceae</taxon>
        <taxon>Papilionoideae</taxon>
        <taxon>50 kb inversion clade</taxon>
        <taxon>NPAAA clade</taxon>
        <taxon>Hologalegina</taxon>
        <taxon>IRL clade</taxon>
        <taxon>Fabeae</taxon>
        <taxon>Vicia</taxon>
    </lineage>
</organism>
<reference evidence="2 3" key="1">
    <citation type="submission" date="2023-01" db="EMBL/GenBank/DDBJ databases">
        <authorList>
            <person name="Kreplak J."/>
        </authorList>
    </citation>
    <scope>NUCLEOTIDE SEQUENCE [LARGE SCALE GENOMIC DNA]</scope>
</reference>
<sequence>MTQFKTYQNGSLKKGLIHRKILRGSTSPFIIPPLTQASSGVQVLQISEARFFCHTFDTDTWAPPEDHPDARAQTGVHSLHIAGLRPLHAAPVFRSRLRKGLHSGEMQSPMYDIFEPSLMNVKMKAQETSTLSQPKKLASRIQTSPQSQRNSENKSKPMSQSNPFHKRETIKSSALPDYGLHSDRSRGEFAVSAAISPTDSASTATTSKSLRRESRFNQCRYSILR</sequence>
<feature type="region of interest" description="Disordered" evidence="1">
    <location>
        <begin position="125"/>
        <end position="211"/>
    </location>
</feature>
<protein>
    <submittedName>
        <fullName evidence="2">Uncharacterized protein</fullName>
    </submittedName>
</protein>
<keyword evidence="3" id="KW-1185">Reference proteome</keyword>
<feature type="compositionally biased region" description="Polar residues" evidence="1">
    <location>
        <begin position="140"/>
        <end position="163"/>
    </location>
</feature>